<dbReference type="Gene3D" id="2.40.10.10">
    <property type="entry name" value="Trypsin-like serine proteases"/>
    <property type="match status" value="2"/>
</dbReference>
<dbReference type="Pfam" id="PF00498">
    <property type="entry name" value="FHA"/>
    <property type="match status" value="2"/>
</dbReference>
<dbReference type="InterPro" id="IPR009003">
    <property type="entry name" value="Peptidase_S1_PA"/>
</dbReference>
<dbReference type="EMBL" id="SUYD01000010">
    <property type="protein sequence ID" value="MBE6266538.1"/>
    <property type="molecule type" value="Genomic_DNA"/>
</dbReference>
<evidence type="ECO:0000259" key="1">
    <source>
        <dbReference type="PROSITE" id="PS50006"/>
    </source>
</evidence>
<dbReference type="AlphaFoldDB" id="A0A928GJ04"/>
<dbReference type="PROSITE" id="PS50006">
    <property type="entry name" value="FHA_DOMAIN"/>
    <property type="match status" value="2"/>
</dbReference>
<dbReference type="InterPro" id="IPR000253">
    <property type="entry name" value="FHA_dom"/>
</dbReference>
<dbReference type="SMART" id="SM00240">
    <property type="entry name" value="FHA"/>
    <property type="match status" value="2"/>
</dbReference>
<gene>
    <name evidence="2" type="ORF">E7102_08720</name>
</gene>
<dbReference type="PANTHER" id="PTHR23308">
    <property type="entry name" value="NUCLEAR INHIBITOR OF PROTEIN PHOSPHATASE-1"/>
    <property type="match status" value="1"/>
</dbReference>
<evidence type="ECO:0000313" key="2">
    <source>
        <dbReference type="EMBL" id="MBE6266538.1"/>
    </source>
</evidence>
<reference evidence="2" key="1">
    <citation type="submission" date="2019-04" db="EMBL/GenBank/DDBJ databases">
        <title>Evolution of Biomass-Degrading Anaerobic Consortia Revealed by Metagenomics.</title>
        <authorList>
            <person name="Peng X."/>
        </authorList>
    </citation>
    <scope>NUCLEOTIDE SEQUENCE</scope>
    <source>
        <strain evidence="2">SIG141</strain>
    </source>
</reference>
<organism evidence="2 3">
    <name type="scientific">Xylanibacter ruminicola</name>
    <name type="common">Prevotella ruminicola</name>
    <dbReference type="NCBI Taxonomy" id="839"/>
    <lineage>
        <taxon>Bacteria</taxon>
        <taxon>Pseudomonadati</taxon>
        <taxon>Bacteroidota</taxon>
        <taxon>Bacteroidia</taxon>
        <taxon>Bacteroidales</taxon>
        <taxon>Prevotellaceae</taxon>
        <taxon>Xylanibacter</taxon>
    </lineage>
</organism>
<dbReference type="Proteomes" id="UP000763088">
    <property type="component" value="Unassembled WGS sequence"/>
</dbReference>
<comment type="caution">
    <text evidence="2">The sequence shown here is derived from an EMBL/GenBank/DDBJ whole genome shotgun (WGS) entry which is preliminary data.</text>
</comment>
<dbReference type="InterPro" id="IPR043504">
    <property type="entry name" value="Peptidase_S1_PA_chymotrypsin"/>
</dbReference>
<evidence type="ECO:0000313" key="3">
    <source>
        <dbReference type="Proteomes" id="UP000763088"/>
    </source>
</evidence>
<dbReference type="SUPFAM" id="SSF49879">
    <property type="entry name" value="SMAD/FHA domain"/>
    <property type="match status" value="2"/>
</dbReference>
<protein>
    <submittedName>
        <fullName evidence="2">FHA domain-containing protein</fullName>
    </submittedName>
</protein>
<feature type="domain" description="FHA" evidence="1">
    <location>
        <begin position="93"/>
        <end position="142"/>
    </location>
</feature>
<dbReference type="InterPro" id="IPR008984">
    <property type="entry name" value="SMAD_FHA_dom_sf"/>
</dbReference>
<dbReference type="SUPFAM" id="SSF50494">
    <property type="entry name" value="Trypsin-like serine proteases"/>
    <property type="match status" value="1"/>
</dbReference>
<dbReference type="Gene3D" id="2.60.200.20">
    <property type="match status" value="2"/>
</dbReference>
<proteinExistence type="predicted"/>
<dbReference type="InterPro" id="IPR050923">
    <property type="entry name" value="Cell_Proc_Reg/RNA_Proc"/>
</dbReference>
<name>A0A928GJ04_XYLRU</name>
<dbReference type="Pfam" id="PF13365">
    <property type="entry name" value="Trypsin_2"/>
    <property type="match status" value="1"/>
</dbReference>
<accession>A0A928GJ04</accession>
<sequence length="534" mass="58818">MRLLKIGRDASNNIVLHSEKASSLHAEITLMDNGDIMLEDKGSHNGTFIQNRPIKPGVPVSIRRGDAIRFADVELIWSQVPMPEDNSAYKAIYGVGSHLNNDIQITGDTVSRYHATIKVGKDNKVYIFDHSKNGTTVDGRKIQPNTPVRIKKSSAIVCGRVPLNLQNSPIQWPSNFTKIILLSAASLLVLVCIVIGAKMINPNPKPDTYTDEELYSRYKNSVVMMFGIYHYNVTVGDLDLNKLNEISKKLGLISQGFYFPSKVFLSRNQNNQVYPVLNASGASSKEIVEYINKQGELGLYTGTGFFISNDGKLVTNLHIVKPWLFGDNATMLEEYKSELTRKLSQFAEILVSNKISIGLSAYISQLKVEGELDYVSFISQGEIFDPDNAVKCKVLSAGDDPNKDVALVQTISKRLPTSDCTYVNVKDSMDVTDDALKVGHHIYTIGFPFGKSIQFDKEKGIQVIAQGGDITQQNSEFDFAYNAATFGGASGSPVFNEYGMLIGVHHAGLSQAGVQGYNYGIKAKYVKELLDSAQ</sequence>
<dbReference type="CDD" id="cd00060">
    <property type="entry name" value="FHA"/>
    <property type="match status" value="1"/>
</dbReference>
<feature type="domain" description="FHA" evidence="1">
    <location>
        <begin position="4"/>
        <end position="54"/>
    </location>
</feature>